<dbReference type="Proteomes" id="UP000778523">
    <property type="component" value="Unassembled WGS sequence"/>
</dbReference>
<keyword evidence="2" id="KW-1003">Cell membrane</keyword>
<sequence length="471" mass="49796">MSLRASAAYIATRIASGALAMLTLALVVRGLGPERYGQLTLALAAAAAVTLVLFNPINASLARFYAEADRREALLRLLRRTMLGSGLLLICVAWGLDALGHSPFAPWLLSLAACMALAQGMFDFSGQYLAAAQRSARYSLQFVSKALMACVFCVLALQIAGGAQAVLVAMTMAFLLAALLAGEVWRPAAIAPDIPGDPGLRGDLLAFGGPLLLTSLLGYLLLWGDRYVLERLVPLAELGRYSAVMDLAQQTLGLIFSGLCTAWYPRLVQAWGRGEGSEAQRLYERYGALGLAISLPAGLGFALILPDVLPLLYGEAFASLPPALLALVSAAAVMAGVKAYYFDQPLLLAKRVWWHAASIGLSAGGGLVLAWLLVPEMGTPGTALGLLLGQCAGAVVSLWAGRGVLRPRIPFGLCWPPVCAAILMGGLLWIWPAASWLAVLSKIMAAAGVYGGAMLMTDFDGVRSRWRRRLA</sequence>
<evidence type="ECO:0000256" key="6">
    <source>
        <dbReference type="SAM" id="Phobius"/>
    </source>
</evidence>
<evidence type="ECO:0000256" key="2">
    <source>
        <dbReference type="ARBA" id="ARBA00022475"/>
    </source>
</evidence>
<dbReference type="RefSeq" id="WP_170021737.1">
    <property type="nucleotide sequence ID" value="NZ_JABCSC020000002.1"/>
</dbReference>
<dbReference type="EMBL" id="JABCSC020000002">
    <property type="protein sequence ID" value="NSL55308.1"/>
    <property type="molecule type" value="Genomic_DNA"/>
</dbReference>
<keyword evidence="8" id="KW-1185">Reference proteome</keyword>
<feature type="transmembrane region" description="Helical" evidence="6">
    <location>
        <begin position="352"/>
        <end position="374"/>
    </location>
</feature>
<evidence type="ECO:0000256" key="3">
    <source>
        <dbReference type="ARBA" id="ARBA00022692"/>
    </source>
</evidence>
<evidence type="ECO:0000256" key="4">
    <source>
        <dbReference type="ARBA" id="ARBA00022989"/>
    </source>
</evidence>
<accession>A0ABX2IF84</accession>
<feature type="transmembrane region" description="Helical" evidence="6">
    <location>
        <begin position="77"/>
        <end position="96"/>
    </location>
</feature>
<feature type="transmembrane region" description="Helical" evidence="6">
    <location>
        <begin position="413"/>
        <end position="431"/>
    </location>
</feature>
<evidence type="ECO:0000313" key="8">
    <source>
        <dbReference type="Proteomes" id="UP000778523"/>
    </source>
</evidence>
<feature type="transmembrane region" description="Helical" evidence="6">
    <location>
        <begin position="142"/>
        <end position="160"/>
    </location>
</feature>
<gene>
    <name evidence="7" type="ORF">HJ583_009760</name>
</gene>
<reference evidence="7 8" key="1">
    <citation type="submission" date="2020-06" db="EMBL/GenBank/DDBJ databases">
        <title>Draft genome of Uliginosibacterium sp. IMCC34675.</title>
        <authorList>
            <person name="Song J."/>
        </authorList>
    </citation>
    <scope>NUCLEOTIDE SEQUENCE [LARGE SCALE GENOMIC DNA]</scope>
    <source>
        <strain evidence="7 8">IMCC34675</strain>
    </source>
</reference>
<feature type="transmembrane region" description="Helical" evidence="6">
    <location>
        <begin position="204"/>
        <end position="223"/>
    </location>
</feature>
<evidence type="ECO:0000256" key="1">
    <source>
        <dbReference type="ARBA" id="ARBA00004651"/>
    </source>
</evidence>
<feature type="transmembrane region" description="Helical" evidence="6">
    <location>
        <begin position="380"/>
        <end position="401"/>
    </location>
</feature>
<keyword evidence="3 6" id="KW-0812">Transmembrane</keyword>
<evidence type="ECO:0000313" key="7">
    <source>
        <dbReference type="EMBL" id="NSL55308.1"/>
    </source>
</evidence>
<organism evidence="7 8">
    <name type="scientific">Uliginosibacterium aquaticum</name>
    <dbReference type="NCBI Taxonomy" id="2731212"/>
    <lineage>
        <taxon>Bacteria</taxon>
        <taxon>Pseudomonadati</taxon>
        <taxon>Pseudomonadota</taxon>
        <taxon>Betaproteobacteria</taxon>
        <taxon>Rhodocyclales</taxon>
        <taxon>Zoogloeaceae</taxon>
        <taxon>Uliginosibacterium</taxon>
    </lineage>
</organism>
<dbReference type="InterPro" id="IPR002797">
    <property type="entry name" value="Polysacc_synth"/>
</dbReference>
<feature type="transmembrane region" description="Helical" evidence="6">
    <location>
        <begin position="286"/>
        <end position="305"/>
    </location>
</feature>
<dbReference type="PANTHER" id="PTHR30250:SF11">
    <property type="entry name" value="O-ANTIGEN TRANSPORTER-RELATED"/>
    <property type="match status" value="1"/>
</dbReference>
<name>A0ABX2IF84_9RHOO</name>
<evidence type="ECO:0000256" key="5">
    <source>
        <dbReference type="ARBA" id="ARBA00023136"/>
    </source>
</evidence>
<dbReference type="InterPro" id="IPR050833">
    <property type="entry name" value="Poly_Biosynth_Transport"/>
</dbReference>
<keyword evidence="5 6" id="KW-0472">Membrane</keyword>
<feature type="transmembrane region" description="Helical" evidence="6">
    <location>
        <begin position="108"/>
        <end position="130"/>
    </location>
</feature>
<dbReference type="PANTHER" id="PTHR30250">
    <property type="entry name" value="PST FAMILY PREDICTED COLANIC ACID TRANSPORTER"/>
    <property type="match status" value="1"/>
</dbReference>
<feature type="transmembrane region" description="Helical" evidence="6">
    <location>
        <begin position="437"/>
        <end position="459"/>
    </location>
</feature>
<comment type="subcellular location">
    <subcellularLocation>
        <location evidence="1">Cell membrane</location>
        <topology evidence="1">Multi-pass membrane protein</topology>
    </subcellularLocation>
</comment>
<dbReference type="Pfam" id="PF01943">
    <property type="entry name" value="Polysacc_synt"/>
    <property type="match status" value="1"/>
</dbReference>
<feature type="transmembrane region" description="Helical" evidence="6">
    <location>
        <begin position="40"/>
        <end position="65"/>
    </location>
</feature>
<feature type="transmembrane region" description="Helical" evidence="6">
    <location>
        <begin position="317"/>
        <end position="340"/>
    </location>
</feature>
<protein>
    <submittedName>
        <fullName evidence="7">Lipopolysaccharide biosynthesis protein</fullName>
    </submittedName>
</protein>
<keyword evidence="4 6" id="KW-1133">Transmembrane helix</keyword>
<feature type="transmembrane region" description="Helical" evidence="6">
    <location>
        <begin position="7"/>
        <end position="28"/>
    </location>
</feature>
<comment type="caution">
    <text evidence="7">The sequence shown here is derived from an EMBL/GenBank/DDBJ whole genome shotgun (WGS) entry which is preliminary data.</text>
</comment>
<proteinExistence type="predicted"/>